<dbReference type="Proteomes" id="UP000824120">
    <property type="component" value="Chromosome 2"/>
</dbReference>
<keyword evidence="3" id="KW-1185">Reference proteome</keyword>
<feature type="compositionally biased region" description="Acidic residues" evidence="1">
    <location>
        <begin position="70"/>
        <end position="81"/>
    </location>
</feature>
<dbReference type="OrthoDB" id="49610at2759"/>
<evidence type="ECO:0000313" key="2">
    <source>
        <dbReference type="EMBL" id="KAG5623959.1"/>
    </source>
</evidence>
<accession>A0A9J6AIV5</accession>
<comment type="caution">
    <text evidence="2">The sequence shown here is derived from an EMBL/GenBank/DDBJ whole genome shotgun (WGS) entry which is preliminary data.</text>
</comment>
<evidence type="ECO:0000256" key="1">
    <source>
        <dbReference type="SAM" id="MobiDB-lite"/>
    </source>
</evidence>
<dbReference type="AlphaFoldDB" id="A0A9J6AIV5"/>
<reference evidence="2 3" key="1">
    <citation type="submission" date="2020-09" db="EMBL/GenBank/DDBJ databases">
        <title>De no assembly of potato wild relative species, Solanum commersonii.</title>
        <authorList>
            <person name="Cho K."/>
        </authorList>
    </citation>
    <scope>NUCLEOTIDE SEQUENCE [LARGE SCALE GENOMIC DNA]</scope>
    <source>
        <strain evidence="2">LZ3.2</strain>
        <tissue evidence="2">Leaf</tissue>
    </source>
</reference>
<dbReference type="EMBL" id="JACXVP010000002">
    <property type="protein sequence ID" value="KAG5623959.1"/>
    <property type="molecule type" value="Genomic_DNA"/>
</dbReference>
<organism evidence="2 3">
    <name type="scientific">Solanum commersonii</name>
    <name type="common">Commerson's wild potato</name>
    <name type="synonym">Commerson's nightshade</name>
    <dbReference type="NCBI Taxonomy" id="4109"/>
    <lineage>
        <taxon>Eukaryota</taxon>
        <taxon>Viridiplantae</taxon>
        <taxon>Streptophyta</taxon>
        <taxon>Embryophyta</taxon>
        <taxon>Tracheophyta</taxon>
        <taxon>Spermatophyta</taxon>
        <taxon>Magnoliopsida</taxon>
        <taxon>eudicotyledons</taxon>
        <taxon>Gunneridae</taxon>
        <taxon>Pentapetalae</taxon>
        <taxon>asterids</taxon>
        <taxon>lamiids</taxon>
        <taxon>Solanales</taxon>
        <taxon>Solanaceae</taxon>
        <taxon>Solanoideae</taxon>
        <taxon>Solaneae</taxon>
        <taxon>Solanum</taxon>
    </lineage>
</organism>
<feature type="region of interest" description="Disordered" evidence="1">
    <location>
        <begin position="57"/>
        <end position="86"/>
    </location>
</feature>
<protein>
    <submittedName>
        <fullName evidence="2">Uncharacterized protein</fullName>
    </submittedName>
</protein>
<sequence length="142" mass="15768">MNSLCQESKCTFTHKLTHQQESHYMVSALKHVFSGAAADGRADGEAAKLLWEVQNAATSDNSMPRRTDDTEYIDIDDDDDNMSSPMVIVEDDQNGINEVAVATDHDNNNAENSMDIGDDFWATLEDDRLVKLITQDMPPSDS</sequence>
<proteinExistence type="predicted"/>
<evidence type="ECO:0000313" key="3">
    <source>
        <dbReference type="Proteomes" id="UP000824120"/>
    </source>
</evidence>
<gene>
    <name evidence="2" type="ORF">H5410_009177</name>
</gene>
<name>A0A9J6AIV5_SOLCO</name>